<keyword evidence="2" id="KW-1133">Transmembrane helix</keyword>
<evidence type="ECO:0000256" key="1">
    <source>
        <dbReference type="SAM" id="MobiDB-lite"/>
    </source>
</evidence>
<protein>
    <recommendedName>
        <fullName evidence="5">Emopamil-binding protein</fullName>
    </recommendedName>
</protein>
<feature type="region of interest" description="Disordered" evidence="1">
    <location>
        <begin position="64"/>
        <end position="107"/>
    </location>
</feature>
<comment type="caution">
    <text evidence="3">The sequence shown here is derived from an EMBL/GenBank/DDBJ whole genome shotgun (WGS) entry which is preliminary data.</text>
</comment>
<accession>A0A550C137</accession>
<evidence type="ECO:0000256" key="2">
    <source>
        <dbReference type="SAM" id="Phobius"/>
    </source>
</evidence>
<dbReference type="Proteomes" id="UP000320762">
    <property type="component" value="Unassembled WGS sequence"/>
</dbReference>
<evidence type="ECO:0000313" key="3">
    <source>
        <dbReference type="EMBL" id="TRM58478.1"/>
    </source>
</evidence>
<dbReference type="OrthoDB" id="60858at2759"/>
<gene>
    <name evidence="3" type="ORF">BD626DRAFT_183122</name>
</gene>
<dbReference type="AlphaFoldDB" id="A0A550C137"/>
<name>A0A550C137_9AGAR</name>
<dbReference type="STRING" id="97359.A0A550C137"/>
<organism evidence="3 4">
    <name type="scientific">Schizophyllum amplum</name>
    <dbReference type="NCBI Taxonomy" id="97359"/>
    <lineage>
        <taxon>Eukaryota</taxon>
        <taxon>Fungi</taxon>
        <taxon>Dikarya</taxon>
        <taxon>Basidiomycota</taxon>
        <taxon>Agaricomycotina</taxon>
        <taxon>Agaricomycetes</taxon>
        <taxon>Agaricomycetidae</taxon>
        <taxon>Agaricales</taxon>
        <taxon>Schizophyllaceae</taxon>
        <taxon>Schizophyllum</taxon>
    </lineage>
</organism>
<keyword evidence="2" id="KW-0472">Membrane</keyword>
<dbReference type="PANTHER" id="PTHR37919:SF2">
    <property type="entry name" value="EXPERA DOMAIN-CONTAINING PROTEIN"/>
    <property type="match status" value="1"/>
</dbReference>
<reference evidence="3 4" key="1">
    <citation type="journal article" date="2019" name="New Phytol.">
        <title>Comparative genomics reveals unique wood-decay strategies and fruiting body development in the Schizophyllaceae.</title>
        <authorList>
            <person name="Almasi E."/>
            <person name="Sahu N."/>
            <person name="Krizsan K."/>
            <person name="Balint B."/>
            <person name="Kovacs G.M."/>
            <person name="Kiss B."/>
            <person name="Cseklye J."/>
            <person name="Drula E."/>
            <person name="Henrissat B."/>
            <person name="Nagy I."/>
            <person name="Chovatia M."/>
            <person name="Adam C."/>
            <person name="LaButti K."/>
            <person name="Lipzen A."/>
            <person name="Riley R."/>
            <person name="Grigoriev I.V."/>
            <person name="Nagy L.G."/>
        </authorList>
    </citation>
    <scope>NUCLEOTIDE SEQUENCE [LARGE SCALE GENOMIC DNA]</scope>
    <source>
        <strain evidence="3 4">NL-1724</strain>
    </source>
</reference>
<evidence type="ECO:0000313" key="4">
    <source>
        <dbReference type="Proteomes" id="UP000320762"/>
    </source>
</evidence>
<feature type="transmembrane region" description="Helical" evidence="2">
    <location>
        <begin position="118"/>
        <end position="138"/>
    </location>
</feature>
<sequence>MSTLAFSARALARRNTIPSVSSSTQDEPSPSPVLYTETHDLHQRLLLDSLFSASHTRKIAGCLATSETTTQTSQAGSDDDSEAPLPRRRRRRRARTDDAAASSSRTTTIPTMAPHTWISLWFLLTAPVIAWDATYLFFRPRSMAGGDLHWIWKPYEIYQEIDWIYGVKAVEEGDGFPAAQAFLNVIETLLNLVYLYLAHVTPSPSAPLIGFCAATMTLWKTVLYWMQEAFCSGAGCTVRHNNLVDLTVYWLIPNGIWLVVPTAIIYVLGRDIAHSLWAAARLSEGGRAGGKKSATKVE</sequence>
<feature type="transmembrane region" description="Helical" evidence="2">
    <location>
        <begin position="178"/>
        <end position="196"/>
    </location>
</feature>
<keyword evidence="2" id="KW-0812">Transmembrane</keyword>
<dbReference type="EMBL" id="VDMD01000035">
    <property type="protein sequence ID" value="TRM58478.1"/>
    <property type="molecule type" value="Genomic_DNA"/>
</dbReference>
<keyword evidence="4" id="KW-1185">Reference proteome</keyword>
<evidence type="ECO:0008006" key="5">
    <source>
        <dbReference type="Google" id="ProtNLM"/>
    </source>
</evidence>
<proteinExistence type="predicted"/>
<dbReference type="PANTHER" id="PTHR37919">
    <property type="entry name" value="PROTEIN CBG05606"/>
    <property type="match status" value="1"/>
</dbReference>
<feature type="compositionally biased region" description="Low complexity" evidence="1">
    <location>
        <begin position="64"/>
        <end position="75"/>
    </location>
</feature>
<feature type="transmembrane region" description="Helical" evidence="2">
    <location>
        <begin position="208"/>
        <end position="227"/>
    </location>
</feature>
<feature type="transmembrane region" description="Helical" evidence="2">
    <location>
        <begin position="247"/>
        <end position="268"/>
    </location>
</feature>